<keyword evidence="7 11" id="KW-0408">Iron</keyword>
<proteinExistence type="inferred from homology"/>
<dbReference type="RefSeq" id="WP_009165132.1">
    <property type="nucleotide sequence ID" value="NZ_ADFP01000082.1"/>
</dbReference>
<organism evidence="14 15">
    <name type="scientific">Pyramidobacter piscolens W5455</name>
    <dbReference type="NCBI Taxonomy" id="352165"/>
    <lineage>
        <taxon>Bacteria</taxon>
        <taxon>Thermotogati</taxon>
        <taxon>Synergistota</taxon>
        <taxon>Synergistia</taxon>
        <taxon>Synergistales</taxon>
        <taxon>Dethiosulfovibrionaceae</taxon>
        <taxon>Pyramidobacter</taxon>
    </lineage>
</organism>
<dbReference type="GO" id="GO:0003941">
    <property type="term" value="F:L-serine ammonia-lyase activity"/>
    <property type="evidence" value="ECO:0007669"/>
    <property type="project" value="UniProtKB-EC"/>
</dbReference>
<comment type="caution">
    <text evidence="14">The sequence shown here is derived from an EMBL/GenBank/DDBJ whole genome shotgun (WGS) entry which is preliminary data.</text>
</comment>
<dbReference type="Pfam" id="PF03315">
    <property type="entry name" value="SDH_beta"/>
    <property type="match status" value="1"/>
</dbReference>
<keyword evidence="6 11" id="KW-0479">Metal-binding</keyword>
<dbReference type="PANTHER" id="PTHR30182">
    <property type="entry name" value="L-SERINE DEHYDRATASE"/>
    <property type="match status" value="1"/>
</dbReference>
<evidence type="ECO:0000256" key="1">
    <source>
        <dbReference type="ARBA" id="ARBA00001966"/>
    </source>
</evidence>
<accession>A0ABP2HT51</accession>
<evidence type="ECO:0000313" key="15">
    <source>
        <dbReference type="Proteomes" id="UP000006462"/>
    </source>
</evidence>
<gene>
    <name evidence="14" type="primary">sdaAA</name>
    <name evidence="14" type="ORF">HMPREF7215_1939</name>
</gene>
<keyword evidence="8 11" id="KW-0411">Iron-sulfur</keyword>
<evidence type="ECO:0000256" key="10">
    <source>
        <dbReference type="ARBA" id="ARBA00049406"/>
    </source>
</evidence>
<dbReference type="GeneID" id="90987272"/>
<comment type="similarity">
    <text evidence="3 11">Belongs to the iron-sulfur dependent L-serine dehydratase family.</text>
</comment>
<dbReference type="Proteomes" id="UP000006462">
    <property type="component" value="Unassembled WGS sequence"/>
</dbReference>
<evidence type="ECO:0000256" key="2">
    <source>
        <dbReference type="ARBA" id="ARBA00004742"/>
    </source>
</evidence>
<sequence>MSICTQCGMCTNSGGNTDRLPSLFDSIGPIMTGPSSSHTAGMVRIGRMCRQLIGGAPDTIDLYFYGALSMTYKGHASDSGVVAGLLGQLEDSPGIKTALQTAKAQGIPVVVHRYPDDTSHSPATVDTELTRNGERYRIVGLTIGGGEIQMSEVDGFPVELYGSEDGVLFSTSKAYTAAELSSAVGATFQSCVSTVNDGVYFHTAISDRSLSEDAMAKLKLLASKVYPLAGLWDFKLVNAEPLVNSFDELLARAKASSIPAVAEEFEAKRSGVTREWIRKKTLEAWKTMKASVVAGLGKNNLVAGFMPGDDGAKLMKLVNKGKNLSGPIVGTAVARAIGVMEANGSMCCVCASPTAGSCGVIPGCLLTSAEQLHSSEDQIIDALLVAAMTGVLIAKRAPVSGALGGCQSEIGVASAMAAAGLVQLAGGTPLQCCEAMALALKNILGLICDPVAGPVEIPCIKRNAIGVGNAYVAADMALAGIRSVIPSDEVVDALINTQQLLPRELRGTLVGGLASTKTARQLKDVWYKRMEEMG</sequence>
<keyword evidence="5 11" id="KW-0004">4Fe-4S</keyword>
<dbReference type="InterPro" id="IPR029009">
    <property type="entry name" value="ASB_dom_sf"/>
</dbReference>
<comment type="catalytic activity">
    <reaction evidence="10 11">
        <text>L-serine = pyruvate + NH4(+)</text>
        <dbReference type="Rhea" id="RHEA:19169"/>
        <dbReference type="ChEBI" id="CHEBI:15361"/>
        <dbReference type="ChEBI" id="CHEBI:28938"/>
        <dbReference type="ChEBI" id="CHEBI:33384"/>
        <dbReference type="EC" id="4.3.1.17"/>
    </reaction>
</comment>
<evidence type="ECO:0000256" key="5">
    <source>
        <dbReference type="ARBA" id="ARBA00022485"/>
    </source>
</evidence>
<name>A0ABP2HT51_9BACT</name>
<dbReference type="NCBIfam" id="TIGR00718">
    <property type="entry name" value="sda_alpha"/>
    <property type="match status" value="1"/>
</dbReference>
<dbReference type="EMBL" id="ADFP01000082">
    <property type="protein sequence ID" value="EFB90427.1"/>
    <property type="molecule type" value="Genomic_DNA"/>
</dbReference>
<feature type="domain" description="Serine dehydratase beta chain" evidence="13">
    <location>
        <begin position="30"/>
        <end position="92"/>
    </location>
</feature>
<comment type="pathway">
    <text evidence="2">Carbohydrate biosynthesis; gluconeogenesis.</text>
</comment>
<keyword evidence="9 11" id="KW-0456">Lyase</keyword>
<evidence type="ECO:0000256" key="4">
    <source>
        <dbReference type="ARBA" id="ARBA00022432"/>
    </source>
</evidence>
<protein>
    <recommendedName>
        <fullName evidence="11">L-serine dehydratase</fullName>
        <ecNumber evidence="11">4.3.1.17</ecNumber>
    </recommendedName>
</protein>
<evidence type="ECO:0000256" key="7">
    <source>
        <dbReference type="ARBA" id="ARBA00023004"/>
    </source>
</evidence>
<feature type="domain" description="Serine dehydratase-like alpha subunit" evidence="12">
    <location>
        <begin position="260"/>
        <end position="514"/>
    </location>
</feature>
<evidence type="ECO:0000313" key="14">
    <source>
        <dbReference type="EMBL" id="EFB90427.1"/>
    </source>
</evidence>
<dbReference type="InterPro" id="IPR004642">
    <property type="entry name" value="Ser_deHydtase_asu"/>
</dbReference>
<keyword evidence="4 11" id="KW-0312">Gluconeogenesis</keyword>
<dbReference type="Pfam" id="PF03313">
    <property type="entry name" value="SDH_alpha"/>
    <property type="match status" value="1"/>
</dbReference>
<evidence type="ECO:0000256" key="11">
    <source>
        <dbReference type="RuleBase" id="RU366059"/>
    </source>
</evidence>
<reference evidence="14 15" key="1">
    <citation type="submission" date="2009-12" db="EMBL/GenBank/DDBJ databases">
        <authorList>
            <person name="Shrivastava S."/>
            <person name="Madupu R."/>
            <person name="Durkin A.S."/>
            <person name="Torralba M."/>
            <person name="Methe B."/>
            <person name="Sutton G.G."/>
            <person name="Strausberg R.L."/>
            <person name="Nelson K.E."/>
        </authorList>
    </citation>
    <scope>NUCLEOTIDE SEQUENCE [LARGE SCALE GENOMIC DNA]</scope>
    <source>
        <strain evidence="14 15">W5455</strain>
    </source>
</reference>
<dbReference type="EC" id="4.3.1.17" evidence="11"/>
<dbReference type="PANTHER" id="PTHR30182:SF1">
    <property type="entry name" value="L-SERINE DEHYDRATASE 1"/>
    <property type="match status" value="1"/>
</dbReference>
<dbReference type="InterPro" id="IPR051318">
    <property type="entry name" value="Fe-S_L-Ser"/>
</dbReference>
<keyword evidence="15" id="KW-1185">Reference proteome</keyword>
<evidence type="ECO:0000256" key="9">
    <source>
        <dbReference type="ARBA" id="ARBA00023239"/>
    </source>
</evidence>
<comment type="cofactor">
    <cofactor evidence="1 11">
        <name>[4Fe-4S] cluster</name>
        <dbReference type="ChEBI" id="CHEBI:49883"/>
    </cofactor>
</comment>
<dbReference type="InterPro" id="IPR005131">
    <property type="entry name" value="Ser_deHydtase_bsu"/>
</dbReference>
<evidence type="ECO:0000256" key="6">
    <source>
        <dbReference type="ARBA" id="ARBA00022723"/>
    </source>
</evidence>
<evidence type="ECO:0000259" key="13">
    <source>
        <dbReference type="Pfam" id="PF03315"/>
    </source>
</evidence>
<dbReference type="Gene3D" id="3.30.1330.90">
    <property type="entry name" value="D-3-phosphoglycerate dehydrogenase, domain 3"/>
    <property type="match status" value="1"/>
</dbReference>
<dbReference type="InterPro" id="IPR005130">
    <property type="entry name" value="Ser_deHydtase-like_asu"/>
</dbReference>
<dbReference type="SUPFAM" id="SSF143548">
    <property type="entry name" value="Serine metabolism enzymes domain"/>
    <property type="match status" value="1"/>
</dbReference>
<evidence type="ECO:0000256" key="8">
    <source>
        <dbReference type="ARBA" id="ARBA00023014"/>
    </source>
</evidence>
<evidence type="ECO:0000259" key="12">
    <source>
        <dbReference type="Pfam" id="PF03313"/>
    </source>
</evidence>
<evidence type="ECO:0000256" key="3">
    <source>
        <dbReference type="ARBA" id="ARBA00008636"/>
    </source>
</evidence>